<comment type="caution">
    <text evidence="2">The sequence shown here is derived from an EMBL/GenBank/DDBJ whole genome shotgun (WGS) entry which is preliminary data.</text>
</comment>
<organism evidence="2 3">
    <name type="scientific">Albugo candida</name>
    <dbReference type="NCBI Taxonomy" id="65357"/>
    <lineage>
        <taxon>Eukaryota</taxon>
        <taxon>Sar</taxon>
        <taxon>Stramenopiles</taxon>
        <taxon>Oomycota</taxon>
        <taxon>Peronosporomycetes</taxon>
        <taxon>Albuginales</taxon>
        <taxon>Albuginaceae</taxon>
        <taxon>Albugo</taxon>
    </lineage>
</organism>
<evidence type="ECO:0000256" key="1">
    <source>
        <dbReference type="SAM" id="MobiDB-lite"/>
    </source>
</evidence>
<evidence type="ECO:0000313" key="2">
    <source>
        <dbReference type="EMBL" id="CCI47358.1"/>
    </source>
</evidence>
<keyword evidence="3" id="KW-1185">Reference proteome</keyword>
<feature type="compositionally biased region" description="Low complexity" evidence="1">
    <location>
        <begin position="159"/>
        <end position="188"/>
    </location>
</feature>
<proteinExistence type="predicted"/>
<dbReference type="AlphaFoldDB" id="A0A024GKR6"/>
<gene>
    <name evidence="2" type="ORF">BN9_083650</name>
</gene>
<dbReference type="EMBL" id="CAIX01000166">
    <property type="protein sequence ID" value="CCI47358.1"/>
    <property type="molecule type" value="Genomic_DNA"/>
</dbReference>
<dbReference type="InParanoid" id="A0A024GKR6"/>
<name>A0A024GKR6_9STRA</name>
<evidence type="ECO:0000313" key="3">
    <source>
        <dbReference type="Proteomes" id="UP000053237"/>
    </source>
</evidence>
<sequence length="364" mass="40924">MRFRKAKHCDVIQEESLVSTYSPSSQCSFIYDTDRKTLNYDQLMVNIDENRLSAADLAPISDGHASFVDDGVNSSEILQEIKRKNKLSFDDMVDFTRTETESSQSSCSEFDFYSDSESIDDQDLELHEFSIPAAQSRRRSSEMPNACVDRLQVRISSRSYSKTPSFSKSSSSTNDPSSFNFRSSTSTSARPHAVEANLTAKKEYDDDFVPKTSTRRAESVLVSSRSTLGGVSFRFEQAPLQRNENSSSAYLTQDENSSLYSRLANLTRQLNNIDCIITSFEDLFSSGRRTLRPLASIINHELEQLKGSVHQLRCEGSALLRVYSDKVYATQLLSGVQRYVMHAKNTSARIDLLIVAIGSFKIRS</sequence>
<dbReference type="Proteomes" id="UP000053237">
    <property type="component" value="Unassembled WGS sequence"/>
</dbReference>
<protein>
    <submittedName>
        <fullName evidence="2">Uncharacterized protein</fullName>
    </submittedName>
</protein>
<feature type="region of interest" description="Disordered" evidence="1">
    <location>
        <begin position="159"/>
        <end position="192"/>
    </location>
</feature>
<reference evidence="2 3" key="1">
    <citation type="submission" date="2012-05" db="EMBL/GenBank/DDBJ databases">
        <title>Recombination and specialization in a pathogen metapopulation.</title>
        <authorList>
            <person name="Gardiner A."/>
            <person name="Kemen E."/>
            <person name="Schultz-Larsen T."/>
            <person name="MacLean D."/>
            <person name="Van Oosterhout C."/>
            <person name="Jones J.D.G."/>
        </authorList>
    </citation>
    <scope>NUCLEOTIDE SEQUENCE [LARGE SCALE GENOMIC DNA]</scope>
    <source>
        <strain evidence="2 3">Ac Nc2</strain>
    </source>
</reference>
<accession>A0A024GKR6</accession>